<accession>A0A8J8SXU4</accession>
<gene>
    <name evidence="1" type="ORF">FGO68_gene7875</name>
</gene>
<organism evidence="1 2">
    <name type="scientific">Halteria grandinella</name>
    <dbReference type="NCBI Taxonomy" id="5974"/>
    <lineage>
        <taxon>Eukaryota</taxon>
        <taxon>Sar</taxon>
        <taxon>Alveolata</taxon>
        <taxon>Ciliophora</taxon>
        <taxon>Intramacronucleata</taxon>
        <taxon>Spirotrichea</taxon>
        <taxon>Stichotrichia</taxon>
        <taxon>Sporadotrichida</taxon>
        <taxon>Halteriidae</taxon>
        <taxon>Halteria</taxon>
    </lineage>
</organism>
<protein>
    <submittedName>
        <fullName evidence="1">Uncharacterized protein</fullName>
    </submittedName>
</protein>
<dbReference type="EMBL" id="RRYP01016602">
    <property type="protein sequence ID" value="TNV74839.1"/>
    <property type="molecule type" value="Genomic_DNA"/>
</dbReference>
<name>A0A8J8SXU4_HALGN</name>
<evidence type="ECO:0000313" key="1">
    <source>
        <dbReference type="EMBL" id="TNV74839.1"/>
    </source>
</evidence>
<proteinExistence type="predicted"/>
<sequence>MYQFTPQEDAFYKQMWSQLDPNVNFKKFCRAMDMLKERILCNFSKEVVCRFNNSKQFGWLLLGMRKGNFFIMNSQLQ</sequence>
<comment type="caution">
    <text evidence="1">The sequence shown here is derived from an EMBL/GenBank/DDBJ whole genome shotgun (WGS) entry which is preliminary data.</text>
</comment>
<reference evidence="1" key="1">
    <citation type="submission" date="2019-06" db="EMBL/GenBank/DDBJ databases">
        <authorList>
            <person name="Zheng W."/>
        </authorList>
    </citation>
    <scope>NUCLEOTIDE SEQUENCE</scope>
    <source>
        <strain evidence="1">QDHG01</strain>
    </source>
</reference>
<dbReference type="AlphaFoldDB" id="A0A8J8SXU4"/>
<evidence type="ECO:0000313" key="2">
    <source>
        <dbReference type="Proteomes" id="UP000785679"/>
    </source>
</evidence>
<dbReference type="Proteomes" id="UP000785679">
    <property type="component" value="Unassembled WGS sequence"/>
</dbReference>
<keyword evidence="2" id="KW-1185">Reference proteome</keyword>